<organism evidence="2 3">
    <name type="scientific">Nostocoides veronense</name>
    <dbReference type="NCBI Taxonomy" id="330836"/>
    <lineage>
        <taxon>Bacteria</taxon>
        <taxon>Bacillati</taxon>
        <taxon>Actinomycetota</taxon>
        <taxon>Actinomycetes</taxon>
        <taxon>Micrococcales</taxon>
        <taxon>Intrasporangiaceae</taxon>
        <taxon>Nostocoides</taxon>
    </lineage>
</organism>
<dbReference type="Pfam" id="PF14013">
    <property type="entry name" value="MT0933_antitox"/>
    <property type="match status" value="1"/>
</dbReference>
<dbReference type="InterPro" id="IPR028037">
    <property type="entry name" value="Antitoxin_Rv0909/MT0933"/>
</dbReference>
<sequence>MSINESLKKTIDDLDLDRRVEDLNRLAKKTLEDAKAQASALAADNRGKVDDWVAKATEAVDARTDGKYHDKMQKFSVAVGNAVDKVAERGPGRSSPADSAFDDAANAGMPGTAFAPEFPPADARQDATDPAGSVDDSRAEAPASAADATDREGLGWPEGDGRVG</sequence>
<accession>A0ABN2LB58</accession>
<reference evidence="2 3" key="1">
    <citation type="journal article" date="2019" name="Int. J. Syst. Evol. Microbiol.">
        <title>The Global Catalogue of Microorganisms (GCM) 10K type strain sequencing project: providing services to taxonomists for standard genome sequencing and annotation.</title>
        <authorList>
            <consortium name="The Broad Institute Genomics Platform"/>
            <consortium name="The Broad Institute Genome Sequencing Center for Infectious Disease"/>
            <person name="Wu L."/>
            <person name="Ma J."/>
        </authorList>
    </citation>
    <scope>NUCLEOTIDE SEQUENCE [LARGE SCALE GENOMIC DNA]</scope>
    <source>
        <strain evidence="2 3">JCM 15592</strain>
    </source>
</reference>
<evidence type="ECO:0000256" key="1">
    <source>
        <dbReference type="SAM" id="MobiDB-lite"/>
    </source>
</evidence>
<gene>
    <name evidence="2" type="ORF">GCM10009811_05000</name>
</gene>
<dbReference type="Proteomes" id="UP001499938">
    <property type="component" value="Unassembled WGS sequence"/>
</dbReference>
<dbReference type="RefSeq" id="WP_344080818.1">
    <property type="nucleotide sequence ID" value="NZ_BAAAPO010000008.1"/>
</dbReference>
<proteinExistence type="predicted"/>
<evidence type="ECO:0000313" key="2">
    <source>
        <dbReference type="EMBL" id="GAA1782540.1"/>
    </source>
</evidence>
<comment type="caution">
    <text evidence="2">The sequence shown here is derived from an EMBL/GenBank/DDBJ whole genome shotgun (WGS) entry which is preliminary data.</text>
</comment>
<dbReference type="EMBL" id="BAAAPO010000008">
    <property type="protein sequence ID" value="GAA1782540.1"/>
    <property type="molecule type" value="Genomic_DNA"/>
</dbReference>
<feature type="compositionally biased region" description="Basic and acidic residues" evidence="1">
    <location>
        <begin position="148"/>
        <end position="164"/>
    </location>
</feature>
<protein>
    <recommendedName>
        <fullName evidence="4">Antitoxin</fullName>
    </recommendedName>
</protein>
<evidence type="ECO:0008006" key="4">
    <source>
        <dbReference type="Google" id="ProtNLM"/>
    </source>
</evidence>
<feature type="region of interest" description="Disordered" evidence="1">
    <location>
        <begin position="86"/>
        <end position="164"/>
    </location>
</feature>
<evidence type="ECO:0000313" key="3">
    <source>
        <dbReference type="Proteomes" id="UP001499938"/>
    </source>
</evidence>
<name>A0ABN2LB58_9MICO</name>
<feature type="compositionally biased region" description="Low complexity" evidence="1">
    <location>
        <begin position="94"/>
        <end position="107"/>
    </location>
</feature>
<keyword evidence="3" id="KW-1185">Reference proteome</keyword>